<feature type="region of interest" description="Disordered" evidence="1">
    <location>
        <begin position="103"/>
        <end position="141"/>
    </location>
</feature>
<sequence length="141" mass="16244">MPNNPQFSGVPAKKEREREERERRKATHGRGKAKGHERKKDEHIKDGGNDDMAGIDNSNENKRSGKDDNRKHQKQHKSYTDGLNVRKTELSILADIAVAAKNQNGETRHKRHRRACWNGSHRSADHEELEDGEFGEERESR</sequence>
<protein>
    <submittedName>
        <fullName evidence="2">Uncharacterized protein</fullName>
    </submittedName>
</protein>
<keyword evidence="3" id="KW-1185">Reference proteome</keyword>
<dbReference type="AlphaFoldDB" id="A0AAV5KPD6"/>
<feature type="compositionally biased region" description="Basic residues" evidence="1">
    <location>
        <begin position="24"/>
        <end position="37"/>
    </location>
</feature>
<accession>A0AAV5KPD6</accession>
<organism evidence="2 3">
    <name type="scientific">Rubroshorea leprosula</name>
    <dbReference type="NCBI Taxonomy" id="152421"/>
    <lineage>
        <taxon>Eukaryota</taxon>
        <taxon>Viridiplantae</taxon>
        <taxon>Streptophyta</taxon>
        <taxon>Embryophyta</taxon>
        <taxon>Tracheophyta</taxon>
        <taxon>Spermatophyta</taxon>
        <taxon>Magnoliopsida</taxon>
        <taxon>eudicotyledons</taxon>
        <taxon>Gunneridae</taxon>
        <taxon>Pentapetalae</taxon>
        <taxon>rosids</taxon>
        <taxon>malvids</taxon>
        <taxon>Malvales</taxon>
        <taxon>Dipterocarpaceae</taxon>
        <taxon>Rubroshorea</taxon>
    </lineage>
</organism>
<reference evidence="2 3" key="1">
    <citation type="journal article" date="2021" name="Commun. Biol.">
        <title>The genome of Shorea leprosula (Dipterocarpaceae) highlights the ecological relevance of drought in aseasonal tropical rainforests.</title>
        <authorList>
            <person name="Ng K.K.S."/>
            <person name="Kobayashi M.J."/>
            <person name="Fawcett J.A."/>
            <person name="Hatakeyama M."/>
            <person name="Paape T."/>
            <person name="Ng C.H."/>
            <person name="Ang C.C."/>
            <person name="Tnah L.H."/>
            <person name="Lee C.T."/>
            <person name="Nishiyama T."/>
            <person name="Sese J."/>
            <person name="O'Brien M.J."/>
            <person name="Copetti D."/>
            <person name="Mohd Noor M.I."/>
            <person name="Ong R.C."/>
            <person name="Putra M."/>
            <person name="Sireger I.Z."/>
            <person name="Indrioko S."/>
            <person name="Kosugi Y."/>
            <person name="Izuno A."/>
            <person name="Isagi Y."/>
            <person name="Lee S.L."/>
            <person name="Shimizu K.K."/>
        </authorList>
    </citation>
    <scope>NUCLEOTIDE SEQUENCE [LARGE SCALE GENOMIC DNA]</scope>
    <source>
        <strain evidence="2">214</strain>
    </source>
</reference>
<comment type="caution">
    <text evidence="2">The sequence shown here is derived from an EMBL/GenBank/DDBJ whole genome shotgun (WGS) entry which is preliminary data.</text>
</comment>
<name>A0AAV5KPD6_9ROSI</name>
<dbReference type="EMBL" id="BPVZ01000072">
    <property type="protein sequence ID" value="GKV26517.1"/>
    <property type="molecule type" value="Genomic_DNA"/>
</dbReference>
<evidence type="ECO:0000313" key="3">
    <source>
        <dbReference type="Proteomes" id="UP001054252"/>
    </source>
</evidence>
<evidence type="ECO:0000313" key="2">
    <source>
        <dbReference type="EMBL" id="GKV26517.1"/>
    </source>
</evidence>
<feature type="region of interest" description="Disordered" evidence="1">
    <location>
        <begin position="1"/>
        <end position="85"/>
    </location>
</feature>
<evidence type="ECO:0000256" key="1">
    <source>
        <dbReference type="SAM" id="MobiDB-lite"/>
    </source>
</evidence>
<feature type="compositionally biased region" description="Basic and acidic residues" evidence="1">
    <location>
        <begin position="59"/>
        <end position="70"/>
    </location>
</feature>
<feature type="compositionally biased region" description="Basic and acidic residues" evidence="1">
    <location>
        <begin position="38"/>
        <end position="48"/>
    </location>
</feature>
<gene>
    <name evidence="2" type="ORF">SLEP1_g35805</name>
</gene>
<feature type="compositionally biased region" description="Basic and acidic residues" evidence="1">
    <location>
        <begin position="12"/>
        <end position="23"/>
    </location>
</feature>
<dbReference type="Proteomes" id="UP001054252">
    <property type="component" value="Unassembled WGS sequence"/>
</dbReference>
<proteinExistence type="predicted"/>